<dbReference type="EMBL" id="BARU01048358">
    <property type="protein sequence ID" value="GAH95650.1"/>
    <property type="molecule type" value="Genomic_DNA"/>
</dbReference>
<accession>X1KPU4</accession>
<proteinExistence type="predicted"/>
<comment type="caution">
    <text evidence="2">The sequence shown here is derived from an EMBL/GenBank/DDBJ whole genome shotgun (WGS) entry which is preliminary data.</text>
</comment>
<sequence>ILSIPFVFLTLFSIQTLSSEFVTNLSYPDPIPTEEITSYIISTIIEIFKIYPSYIYYFIFGFIGSIFSTGWVSNKNAV</sequence>
<organism evidence="2">
    <name type="scientific">marine sediment metagenome</name>
    <dbReference type="NCBI Taxonomy" id="412755"/>
    <lineage>
        <taxon>unclassified sequences</taxon>
        <taxon>metagenomes</taxon>
        <taxon>ecological metagenomes</taxon>
    </lineage>
</organism>
<protein>
    <submittedName>
        <fullName evidence="2">Uncharacterized protein</fullName>
    </submittedName>
</protein>
<keyword evidence="1" id="KW-0472">Membrane</keyword>
<evidence type="ECO:0000256" key="1">
    <source>
        <dbReference type="SAM" id="Phobius"/>
    </source>
</evidence>
<feature type="non-terminal residue" evidence="2">
    <location>
        <position position="78"/>
    </location>
</feature>
<keyword evidence="1" id="KW-1133">Transmembrane helix</keyword>
<feature type="transmembrane region" description="Helical" evidence="1">
    <location>
        <begin position="54"/>
        <end position="72"/>
    </location>
</feature>
<reference evidence="2" key="1">
    <citation type="journal article" date="2014" name="Front. Microbiol.">
        <title>High frequency of phylogenetically diverse reductive dehalogenase-homologous genes in deep subseafloor sedimentary metagenomes.</title>
        <authorList>
            <person name="Kawai M."/>
            <person name="Futagami T."/>
            <person name="Toyoda A."/>
            <person name="Takaki Y."/>
            <person name="Nishi S."/>
            <person name="Hori S."/>
            <person name="Arai W."/>
            <person name="Tsubouchi T."/>
            <person name="Morono Y."/>
            <person name="Uchiyama I."/>
            <person name="Ito T."/>
            <person name="Fujiyama A."/>
            <person name="Inagaki F."/>
            <person name="Takami H."/>
        </authorList>
    </citation>
    <scope>NUCLEOTIDE SEQUENCE</scope>
    <source>
        <strain evidence="2">Expedition CK06-06</strain>
    </source>
</reference>
<dbReference type="AlphaFoldDB" id="X1KPU4"/>
<gene>
    <name evidence="2" type="ORF">S03H2_71924</name>
</gene>
<keyword evidence="1" id="KW-0812">Transmembrane</keyword>
<feature type="non-terminal residue" evidence="2">
    <location>
        <position position="1"/>
    </location>
</feature>
<evidence type="ECO:0000313" key="2">
    <source>
        <dbReference type="EMBL" id="GAH95650.1"/>
    </source>
</evidence>
<name>X1KPU4_9ZZZZ</name>